<dbReference type="PATRIC" id="fig|797209.4.peg.3287"/>
<evidence type="ECO:0000313" key="4">
    <source>
        <dbReference type="EMBL" id="SHK23257.1"/>
    </source>
</evidence>
<gene>
    <name evidence="4" type="ORF">SAMN05444342_1042</name>
    <name evidence="3" type="ORF">ZOD2009_16818</name>
</gene>
<dbReference type="AlphaFoldDB" id="E7QX25"/>
<reference evidence="4" key="2">
    <citation type="submission" date="2016-11" db="EMBL/GenBank/DDBJ databases">
        <authorList>
            <person name="Jaros S."/>
            <person name="Januszkiewicz K."/>
            <person name="Wedrychowicz H."/>
        </authorList>
    </citation>
    <scope>NUCLEOTIDE SEQUENCE [LARGE SCALE GENOMIC DNA]</scope>
    <source>
        <strain evidence="4">DX253</strain>
    </source>
</reference>
<evidence type="ECO:0000313" key="3">
    <source>
        <dbReference type="EMBL" id="EFW90828.1"/>
    </source>
</evidence>
<evidence type="ECO:0000313" key="6">
    <source>
        <dbReference type="Proteomes" id="UP000184203"/>
    </source>
</evidence>
<sequence>MSNTSVRETVSTLRESREAIHEGRIAIAEARVELRARYDRAQRRIDDIDRALDLLQEEGPETDLRELFGLLDSDGASPERAVGDRPDGEVGEVPAIPSR</sequence>
<reference evidence="3 5" key="1">
    <citation type="journal article" date="2014" name="ISME J.">
        <title>Trehalose/2-sulfotrehalose biosynthesis and glycine-betaine uptake are widely spread mechanisms for osmoadaptation in the Halobacteriales.</title>
        <authorList>
            <person name="Youssef N.H."/>
            <person name="Savage-Ashlock K.N."/>
            <person name="McCully A.L."/>
            <person name="Luedtke B."/>
            <person name="Shaw E.I."/>
            <person name="Hoff W.D."/>
            <person name="Elshahed M.S."/>
        </authorList>
    </citation>
    <scope>NUCLEOTIDE SEQUENCE [LARGE SCALE GENOMIC DNA]</scope>
    <source>
        <strain evidence="3 5">DX253</strain>
    </source>
</reference>
<dbReference type="Proteomes" id="UP000003751">
    <property type="component" value="Unassembled WGS sequence"/>
</dbReference>
<keyword evidence="6" id="KW-1185">Reference proteome</keyword>
<evidence type="ECO:0000256" key="2">
    <source>
        <dbReference type="SAM" id="MobiDB-lite"/>
    </source>
</evidence>
<dbReference type="EMBL" id="AEMG01000019">
    <property type="protein sequence ID" value="EFW90828.1"/>
    <property type="molecule type" value="Genomic_DNA"/>
</dbReference>
<evidence type="ECO:0000313" key="5">
    <source>
        <dbReference type="Proteomes" id="UP000003751"/>
    </source>
</evidence>
<reference evidence="6" key="3">
    <citation type="submission" date="2016-11" db="EMBL/GenBank/DDBJ databases">
        <authorList>
            <person name="Varghese N."/>
            <person name="Submissions S."/>
        </authorList>
    </citation>
    <scope>NUCLEOTIDE SEQUENCE [LARGE SCALE GENOMIC DNA]</scope>
    <source>
        <strain evidence="6">DX253</strain>
    </source>
</reference>
<accession>E7QX25</accession>
<name>E7QX25_HALPU</name>
<dbReference type="STRING" id="797209.GCA_000376445_03077"/>
<protein>
    <submittedName>
        <fullName evidence="3">Uncharacterized protein</fullName>
    </submittedName>
</protein>
<keyword evidence="1" id="KW-0175">Coiled coil</keyword>
<feature type="region of interest" description="Disordered" evidence="2">
    <location>
        <begin position="71"/>
        <end position="99"/>
    </location>
</feature>
<dbReference type="EMBL" id="FRAN01000001">
    <property type="protein sequence ID" value="SHK23257.1"/>
    <property type="molecule type" value="Genomic_DNA"/>
</dbReference>
<feature type="coiled-coil region" evidence="1">
    <location>
        <begin position="31"/>
        <end position="58"/>
    </location>
</feature>
<dbReference type="Proteomes" id="UP000184203">
    <property type="component" value="Unassembled WGS sequence"/>
</dbReference>
<evidence type="ECO:0000256" key="1">
    <source>
        <dbReference type="SAM" id="Coils"/>
    </source>
</evidence>
<organism evidence="3 5">
    <name type="scientific">Haladaptatus paucihalophilus DX253</name>
    <dbReference type="NCBI Taxonomy" id="797209"/>
    <lineage>
        <taxon>Archaea</taxon>
        <taxon>Methanobacteriati</taxon>
        <taxon>Methanobacteriota</taxon>
        <taxon>Stenosarchaea group</taxon>
        <taxon>Halobacteria</taxon>
        <taxon>Halobacteriales</taxon>
        <taxon>Haladaptataceae</taxon>
        <taxon>Haladaptatus</taxon>
    </lineage>
</organism>
<dbReference type="RefSeq" id="WP_007981751.1">
    <property type="nucleotide sequence ID" value="NZ_AEMG01000019.1"/>
</dbReference>
<proteinExistence type="predicted"/>